<evidence type="ECO:0000313" key="2">
    <source>
        <dbReference type="EMBL" id="OWQ54993.1"/>
    </source>
</evidence>
<organism evidence="2 3">
    <name type="scientific">Stenotrophomonas maltophilia</name>
    <name type="common">Pseudomonas maltophilia</name>
    <name type="synonym">Xanthomonas maltophilia</name>
    <dbReference type="NCBI Taxonomy" id="40324"/>
    <lineage>
        <taxon>Bacteria</taxon>
        <taxon>Pseudomonadati</taxon>
        <taxon>Pseudomonadota</taxon>
        <taxon>Gammaproteobacteria</taxon>
        <taxon>Lysobacterales</taxon>
        <taxon>Lysobacteraceae</taxon>
        <taxon>Stenotrophomonas</taxon>
        <taxon>Stenotrophomonas maltophilia group</taxon>
    </lineage>
</organism>
<dbReference type="AlphaFoldDB" id="A0A246HP33"/>
<proteinExistence type="predicted"/>
<protein>
    <submittedName>
        <fullName evidence="2">Uncharacterized protein</fullName>
    </submittedName>
</protein>
<gene>
    <name evidence="2" type="ORF">CEE60_06860</name>
</gene>
<feature type="region of interest" description="Disordered" evidence="1">
    <location>
        <begin position="84"/>
        <end position="117"/>
    </location>
</feature>
<dbReference type="EMBL" id="NIVS01000014">
    <property type="protein sequence ID" value="OWQ54993.1"/>
    <property type="molecule type" value="Genomic_DNA"/>
</dbReference>
<evidence type="ECO:0000256" key="1">
    <source>
        <dbReference type="SAM" id="MobiDB-lite"/>
    </source>
</evidence>
<comment type="caution">
    <text evidence="2">The sequence shown here is derived from an EMBL/GenBank/DDBJ whole genome shotgun (WGS) entry which is preliminary data.</text>
</comment>
<evidence type="ECO:0000313" key="3">
    <source>
        <dbReference type="Proteomes" id="UP000198157"/>
    </source>
</evidence>
<dbReference type="OrthoDB" id="6048829at2"/>
<sequence length="117" mass="13339">MTLEITPAPAQAADELTTLRADVAALEFIFDELARAMDPAALLKVLTYLIRNAKRAASETQSYDTLEHRRLVAQVESLMTRVEPQAKKQAMTVRNEHNRLKKEKARHKADSRRQLQK</sequence>
<reference evidence="2 3" key="1">
    <citation type="submission" date="2017-06" db="EMBL/GenBank/DDBJ databases">
        <authorList>
            <person name="Kim H.J."/>
            <person name="Triplett B.A."/>
        </authorList>
    </citation>
    <scope>NUCLEOTIDE SEQUENCE [LARGE SCALE GENOMIC DNA]</scope>
    <source>
        <strain evidence="2 3">13146</strain>
    </source>
</reference>
<name>A0A246HP33_STEMA</name>
<accession>A0A246HP33</accession>
<feature type="compositionally biased region" description="Basic residues" evidence="1">
    <location>
        <begin position="99"/>
        <end position="117"/>
    </location>
</feature>
<dbReference type="Proteomes" id="UP000198157">
    <property type="component" value="Unassembled WGS sequence"/>
</dbReference>